<name>A0AAN7R6P0_TRANT</name>
<comment type="caution">
    <text evidence="2">The sequence shown here is derived from an EMBL/GenBank/DDBJ whole genome shotgun (WGS) entry which is preliminary data.</text>
</comment>
<evidence type="ECO:0008006" key="4">
    <source>
        <dbReference type="Google" id="ProtNLM"/>
    </source>
</evidence>
<dbReference type="PANTHER" id="PTHR37175:SF1">
    <property type="entry name" value="CONSTANS-LIKE PROTEIN-RELATED"/>
    <property type="match status" value="1"/>
</dbReference>
<evidence type="ECO:0000313" key="3">
    <source>
        <dbReference type="Proteomes" id="UP001346149"/>
    </source>
</evidence>
<keyword evidence="3" id="KW-1185">Reference proteome</keyword>
<organism evidence="2 3">
    <name type="scientific">Trapa natans</name>
    <name type="common">Water chestnut</name>
    <dbReference type="NCBI Taxonomy" id="22666"/>
    <lineage>
        <taxon>Eukaryota</taxon>
        <taxon>Viridiplantae</taxon>
        <taxon>Streptophyta</taxon>
        <taxon>Embryophyta</taxon>
        <taxon>Tracheophyta</taxon>
        <taxon>Spermatophyta</taxon>
        <taxon>Magnoliopsida</taxon>
        <taxon>eudicotyledons</taxon>
        <taxon>Gunneridae</taxon>
        <taxon>Pentapetalae</taxon>
        <taxon>rosids</taxon>
        <taxon>malvids</taxon>
        <taxon>Myrtales</taxon>
        <taxon>Lythraceae</taxon>
        <taxon>Trapa</taxon>
    </lineage>
</organism>
<dbReference type="EMBL" id="JAXQNO010000012">
    <property type="protein sequence ID" value="KAK4787878.1"/>
    <property type="molecule type" value="Genomic_DNA"/>
</dbReference>
<feature type="region of interest" description="Disordered" evidence="1">
    <location>
        <begin position="1"/>
        <end position="56"/>
    </location>
</feature>
<feature type="region of interest" description="Disordered" evidence="1">
    <location>
        <begin position="83"/>
        <end position="128"/>
    </location>
</feature>
<dbReference type="PANTHER" id="PTHR37175">
    <property type="entry name" value="BNAA08G28800D PROTEIN"/>
    <property type="match status" value="1"/>
</dbReference>
<proteinExistence type="predicted"/>
<gene>
    <name evidence="2" type="ORF">SAY86_011711</name>
</gene>
<feature type="compositionally biased region" description="Basic and acidic residues" evidence="1">
    <location>
        <begin position="114"/>
        <end position="128"/>
    </location>
</feature>
<evidence type="ECO:0000313" key="2">
    <source>
        <dbReference type="EMBL" id="KAK4787878.1"/>
    </source>
</evidence>
<evidence type="ECO:0000256" key="1">
    <source>
        <dbReference type="SAM" id="MobiDB-lite"/>
    </source>
</evidence>
<sequence length="174" mass="19004">MNDVPISSAYCPEAVNGHGSDSDSDPDEIPDYYQPISAVGDDDSGSDSDQVDYRRNSATALRHLPDGFVGENGVASLSINEAAVDQKSSDEDEDVDDEEQARSTETSNSAVLRAFREDESRRSAPLRPEDALRVMEAMRGVSFGGSTPAWALRVPEDQWIEQLRRMRQPPGSAN</sequence>
<dbReference type="AlphaFoldDB" id="A0AAN7R6P0"/>
<dbReference type="Proteomes" id="UP001346149">
    <property type="component" value="Unassembled WGS sequence"/>
</dbReference>
<accession>A0AAN7R6P0</accession>
<feature type="compositionally biased region" description="Acidic residues" evidence="1">
    <location>
        <begin position="90"/>
        <end position="99"/>
    </location>
</feature>
<reference evidence="2 3" key="1">
    <citation type="journal article" date="2023" name="Hortic Res">
        <title>Pangenome of water caltrop reveals structural variations and asymmetric subgenome divergence after allopolyploidization.</title>
        <authorList>
            <person name="Zhang X."/>
            <person name="Chen Y."/>
            <person name="Wang L."/>
            <person name="Yuan Y."/>
            <person name="Fang M."/>
            <person name="Shi L."/>
            <person name="Lu R."/>
            <person name="Comes H.P."/>
            <person name="Ma Y."/>
            <person name="Chen Y."/>
            <person name="Huang G."/>
            <person name="Zhou Y."/>
            <person name="Zheng Z."/>
            <person name="Qiu Y."/>
        </authorList>
    </citation>
    <scope>NUCLEOTIDE SEQUENCE [LARGE SCALE GENOMIC DNA]</scope>
    <source>
        <strain evidence="2">F231</strain>
    </source>
</reference>
<feature type="compositionally biased region" description="Acidic residues" evidence="1">
    <location>
        <begin position="40"/>
        <end position="50"/>
    </location>
</feature>
<protein>
    <recommendedName>
        <fullName evidence="4">Male-enhanced antigen 1</fullName>
    </recommendedName>
</protein>
<dbReference type="Pfam" id="PF06910">
    <property type="entry name" value="MEA1"/>
    <property type="match status" value="1"/>
</dbReference>